<evidence type="ECO:0000256" key="2">
    <source>
        <dbReference type="ARBA" id="ARBA00019480"/>
    </source>
</evidence>
<keyword evidence="3" id="KW-0175">Coiled coil</keyword>
<protein>
    <recommendedName>
        <fullName evidence="2">Fibrous sheath-interacting protein 1</fullName>
    </recommendedName>
</protein>
<keyword evidence="6" id="KW-1185">Reference proteome</keyword>
<proteinExistence type="inferred from homology"/>
<dbReference type="Proteomes" id="UP001648503">
    <property type="component" value="Unassembled WGS sequence"/>
</dbReference>
<dbReference type="PANTHER" id="PTHR22012">
    <property type="entry name" value="FIBROUS SHEATH INTERACTING PROTEIN 1"/>
    <property type="match status" value="1"/>
</dbReference>
<comment type="caution">
    <text evidence="5">The sequence shown here is derived from an EMBL/GenBank/DDBJ whole genome shotgun (WGS) entry which is preliminary data.</text>
</comment>
<comment type="similarity">
    <text evidence="1">Belongs to the FSIP1 family.</text>
</comment>
<gene>
    <name evidence="5" type="ORF">BASA50_003626</name>
</gene>
<dbReference type="EMBL" id="JAFCIX010000102">
    <property type="protein sequence ID" value="KAH6598588.1"/>
    <property type="molecule type" value="Genomic_DNA"/>
</dbReference>
<accession>A0ABQ8FI02</accession>
<evidence type="ECO:0000313" key="6">
    <source>
        <dbReference type="Proteomes" id="UP001648503"/>
    </source>
</evidence>
<dbReference type="Pfam" id="PF15554">
    <property type="entry name" value="FSIP1"/>
    <property type="match status" value="1"/>
</dbReference>
<feature type="region of interest" description="Disordered" evidence="4">
    <location>
        <begin position="1"/>
        <end position="25"/>
    </location>
</feature>
<dbReference type="PANTHER" id="PTHR22012:SF2">
    <property type="entry name" value="FIBROUS SHEATH-INTERACTING PROTEIN 1"/>
    <property type="match status" value="1"/>
</dbReference>
<evidence type="ECO:0000256" key="3">
    <source>
        <dbReference type="ARBA" id="ARBA00023054"/>
    </source>
</evidence>
<evidence type="ECO:0000256" key="1">
    <source>
        <dbReference type="ARBA" id="ARBA00010495"/>
    </source>
</evidence>
<sequence>MAPPSLAHPIVKPPSTIRPQPNRSKSLQGVAQNYHKTTLIPQTTPSKKYCNIHQASSLILQTSTKDNTIPSDSAVGETLVRQDQINSEQTVIQAKLQLLQEAIKTRDSSIISFEPNNNTTSAPNIEEVDDTNDKRELDCKIRHGLLKIKELDIVIMEKILAARELKKDRIHRESILGAQNPIGTPGSTLYQTTMSDNEDDDEEFELRSIHSTDRNTFITEPKLYIRNKVGREKLLQDFSPETNDTVGSLDKKRKGYKQGDFISRNIVLGPDARYYCAMTEEEMHRVNCLLENDETLHEVDQPGAISLGECFKEDSPWRLNTTPNGFFPCGGDLEHLQTIDNSLCSLIPQHQWEEKSLIWSTPSTTGCHTPMTGNWISNGRPSLAKSATPNTLRNIETISGDLELQITAESLFSSRDQLKNIDDKIHQLNSQDSRPFTQSDLQRLLSEYIPYDIHPLG</sequence>
<dbReference type="InterPro" id="IPR026246">
    <property type="entry name" value="Fsip1"/>
</dbReference>
<evidence type="ECO:0000256" key="4">
    <source>
        <dbReference type="SAM" id="MobiDB-lite"/>
    </source>
</evidence>
<evidence type="ECO:0000313" key="5">
    <source>
        <dbReference type="EMBL" id="KAH6598588.1"/>
    </source>
</evidence>
<reference evidence="5 6" key="1">
    <citation type="submission" date="2021-02" db="EMBL/GenBank/DDBJ databases">
        <title>Variation within the Batrachochytrium salamandrivorans European outbreak.</title>
        <authorList>
            <person name="Kelly M."/>
            <person name="Pasmans F."/>
            <person name="Shea T.P."/>
            <person name="Munoz J.F."/>
            <person name="Carranza S."/>
            <person name="Cuomo C.A."/>
            <person name="Martel A."/>
        </authorList>
    </citation>
    <scope>NUCLEOTIDE SEQUENCE [LARGE SCALE GENOMIC DNA]</scope>
    <source>
        <strain evidence="5 6">AMFP18/2</strain>
    </source>
</reference>
<name>A0ABQ8FI02_9FUNG</name>
<organism evidence="5 6">
    <name type="scientific">Batrachochytrium salamandrivorans</name>
    <dbReference type="NCBI Taxonomy" id="1357716"/>
    <lineage>
        <taxon>Eukaryota</taxon>
        <taxon>Fungi</taxon>
        <taxon>Fungi incertae sedis</taxon>
        <taxon>Chytridiomycota</taxon>
        <taxon>Chytridiomycota incertae sedis</taxon>
        <taxon>Chytridiomycetes</taxon>
        <taxon>Rhizophydiales</taxon>
        <taxon>Rhizophydiales incertae sedis</taxon>
        <taxon>Batrachochytrium</taxon>
    </lineage>
</organism>